<feature type="region of interest" description="Disordered" evidence="1">
    <location>
        <begin position="104"/>
        <end position="141"/>
    </location>
</feature>
<dbReference type="EMBL" id="BAABHF010000009">
    <property type="protein sequence ID" value="GAA4485107.1"/>
    <property type="molecule type" value="Genomic_DNA"/>
</dbReference>
<gene>
    <name evidence="2" type="ORF">GCM10023191_009190</name>
</gene>
<evidence type="ECO:0000313" key="3">
    <source>
        <dbReference type="Proteomes" id="UP001500503"/>
    </source>
</evidence>
<name>A0ABP8PCV7_9ACTN</name>
<accession>A0ABP8PCV7</accession>
<reference evidence="3" key="1">
    <citation type="journal article" date="2019" name="Int. J. Syst. Evol. Microbiol.">
        <title>The Global Catalogue of Microorganisms (GCM) 10K type strain sequencing project: providing services to taxonomists for standard genome sequencing and annotation.</title>
        <authorList>
            <consortium name="The Broad Institute Genomics Platform"/>
            <consortium name="The Broad Institute Genome Sequencing Center for Infectious Disease"/>
            <person name="Wu L."/>
            <person name="Ma J."/>
        </authorList>
    </citation>
    <scope>NUCLEOTIDE SEQUENCE [LARGE SCALE GENOMIC DNA]</scope>
    <source>
        <strain evidence="3">JCM 17933</strain>
    </source>
</reference>
<evidence type="ECO:0000313" key="2">
    <source>
        <dbReference type="EMBL" id="GAA4485107.1"/>
    </source>
</evidence>
<keyword evidence="3" id="KW-1185">Reference proteome</keyword>
<proteinExistence type="predicted"/>
<organism evidence="2 3">
    <name type="scientific">Actinoallomurus oryzae</name>
    <dbReference type="NCBI Taxonomy" id="502180"/>
    <lineage>
        <taxon>Bacteria</taxon>
        <taxon>Bacillati</taxon>
        <taxon>Actinomycetota</taxon>
        <taxon>Actinomycetes</taxon>
        <taxon>Streptosporangiales</taxon>
        <taxon>Thermomonosporaceae</taxon>
        <taxon>Actinoallomurus</taxon>
    </lineage>
</organism>
<evidence type="ECO:0000256" key="1">
    <source>
        <dbReference type="SAM" id="MobiDB-lite"/>
    </source>
</evidence>
<comment type="caution">
    <text evidence="2">The sequence shown here is derived from an EMBL/GenBank/DDBJ whole genome shotgun (WGS) entry which is preliminary data.</text>
</comment>
<dbReference type="Proteomes" id="UP001500503">
    <property type="component" value="Unassembled WGS sequence"/>
</dbReference>
<protein>
    <submittedName>
        <fullName evidence="2">Uncharacterized protein</fullName>
    </submittedName>
</protein>
<sequence>MTQEERSEMLRTAVTAVDDDSATAAILAAARAWHQADEPHDPTGAAEITDAHHVAVTAAVAAGDLPGARTAFQRASLHDPVADHPFPSLPRLVRVLALSAVRPGHRGRTTPVGRLGPRRPTGDGLDVIRDRRGHTRPRPPW</sequence>
<feature type="compositionally biased region" description="Basic residues" evidence="1">
    <location>
        <begin position="131"/>
        <end position="141"/>
    </location>
</feature>